<protein>
    <recommendedName>
        <fullName evidence="2">Regulatory protein zeste</fullName>
    </recommendedName>
</protein>
<dbReference type="PANTHER" id="PTHR23098:SF16">
    <property type="entry name" value="REGULATORY PROTEIN ZESTE"/>
    <property type="match status" value="1"/>
</dbReference>
<keyword evidence="4" id="KW-0175">Coiled coil</keyword>
<evidence type="ECO:0000256" key="2">
    <source>
        <dbReference type="ARBA" id="ARBA00016807"/>
    </source>
</evidence>
<feature type="region of interest" description="Disordered" evidence="5">
    <location>
        <begin position="82"/>
        <end position="131"/>
    </location>
</feature>
<keyword evidence="7" id="KW-1185">Reference proteome</keyword>
<reference evidence="8" key="1">
    <citation type="submission" date="2025-08" db="UniProtKB">
        <authorList>
            <consortium name="RefSeq"/>
        </authorList>
    </citation>
    <scope>IDENTIFICATION</scope>
</reference>
<feature type="domain" description="Myb/SANT-like DNA-binding" evidence="6">
    <location>
        <begin position="1"/>
        <end position="38"/>
    </location>
</feature>
<evidence type="ECO:0000256" key="3">
    <source>
        <dbReference type="ARBA" id="ARBA00025466"/>
    </source>
</evidence>
<dbReference type="RefSeq" id="XP_014669618.1">
    <property type="nucleotide sequence ID" value="XM_014814132.1"/>
</dbReference>
<feature type="coiled-coil region" evidence="4">
    <location>
        <begin position="172"/>
        <end position="206"/>
    </location>
</feature>
<dbReference type="InterPro" id="IPR028002">
    <property type="entry name" value="Myb_DNA-bind_5"/>
</dbReference>
<feature type="compositionally biased region" description="Pro residues" evidence="5">
    <location>
        <begin position="118"/>
        <end position="129"/>
    </location>
</feature>
<accession>A0ABM1EBP7</accession>
<dbReference type="PANTHER" id="PTHR23098">
    <property type="entry name" value="AGAP001331-PA-RELATED"/>
    <property type="match status" value="1"/>
</dbReference>
<dbReference type="Proteomes" id="UP000695022">
    <property type="component" value="Unplaced"/>
</dbReference>
<feature type="compositionally biased region" description="Low complexity" evidence="5">
    <location>
        <begin position="82"/>
        <end position="117"/>
    </location>
</feature>
<evidence type="ECO:0000256" key="1">
    <source>
        <dbReference type="ARBA" id="ARBA00011764"/>
    </source>
</evidence>
<gene>
    <name evidence="8" type="primary">LOC106810695</name>
</gene>
<comment type="subunit">
    <text evidence="1">Self-associates forming complexes of several hundred monomers.</text>
</comment>
<sequence length="230" mass="25618">MWSSIAEKINAISDIERTGEEYRSKWSYLQSDVKNKVARRKKASRATGGGVVDLPDLTPIEEKVLSIIPTAATEGIAGGIESGIAHDAPASPEAASPARSQSSQSSLSSQSSQSQPASPAPTPMTPVPPQSLLHEELTQGGWVKSEKKRRHIKVVSSNELVSIERQRLWVEEERLETKRQRLRVEEERLDVEKQRLELENEILDMKRWAWMGEQGTSETADVTQHRVSTL</sequence>
<dbReference type="GeneID" id="106810695"/>
<proteinExistence type="predicted"/>
<evidence type="ECO:0000256" key="5">
    <source>
        <dbReference type="SAM" id="MobiDB-lite"/>
    </source>
</evidence>
<evidence type="ECO:0000256" key="4">
    <source>
        <dbReference type="SAM" id="Coils"/>
    </source>
</evidence>
<evidence type="ECO:0000259" key="6">
    <source>
        <dbReference type="Pfam" id="PF13873"/>
    </source>
</evidence>
<dbReference type="Pfam" id="PF13873">
    <property type="entry name" value="Myb_DNA-bind_5"/>
    <property type="match status" value="1"/>
</dbReference>
<comment type="function">
    <text evidence="3">Involved in transvection phenomena (= synapsis-dependent gene expression), where the synaptic pairing of chromosomes carrying genes with which zeste interacts influences the expression of these genes. Zeste binds to DNA and stimulates transcription from a nearby promoter.</text>
</comment>
<organism evidence="7 8">
    <name type="scientific">Priapulus caudatus</name>
    <name type="common">Priapulid worm</name>
    <dbReference type="NCBI Taxonomy" id="37621"/>
    <lineage>
        <taxon>Eukaryota</taxon>
        <taxon>Metazoa</taxon>
        <taxon>Ecdysozoa</taxon>
        <taxon>Scalidophora</taxon>
        <taxon>Priapulida</taxon>
        <taxon>Priapulimorpha</taxon>
        <taxon>Priapulimorphida</taxon>
        <taxon>Priapulidae</taxon>
        <taxon>Priapulus</taxon>
    </lineage>
</organism>
<evidence type="ECO:0000313" key="8">
    <source>
        <dbReference type="RefSeq" id="XP_014669618.1"/>
    </source>
</evidence>
<name>A0ABM1EBP7_PRICU</name>
<evidence type="ECO:0000313" key="7">
    <source>
        <dbReference type="Proteomes" id="UP000695022"/>
    </source>
</evidence>